<evidence type="ECO:0000313" key="1">
    <source>
        <dbReference type="EMBL" id="SFH38414.1"/>
    </source>
</evidence>
<accession>A0A1I2ZL08</accession>
<name>A0A1I2ZL08_9GAMM</name>
<protein>
    <submittedName>
        <fullName evidence="1">Uncharacterized protein</fullName>
    </submittedName>
</protein>
<gene>
    <name evidence="1" type="ORF">SAMN04487959_103193</name>
</gene>
<organism evidence="1 2">
    <name type="scientific">Modicisalibacter xianhensis</name>
    <dbReference type="NCBI Taxonomy" id="442341"/>
    <lineage>
        <taxon>Bacteria</taxon>
        <taxon>Pseudomonadati</taxon>
        <taxon>Pseudomonadota</taxon>
        <taxon>Gammaproteobacteria</taxon>
        <taxon>Oceanospirillales</taxon>
        <taxon>Halomonadaceae</taxon>
        <taxon>Modicisalibacter</taxon>
    </lineage>
</organism>
<keyword evidence="2" id="KW-1185">Reference proteome</keyword>
<dbReference type="Proteomes" id="UP000199040">
    <property type="component" value="Unassembled WGS sequence"/>
</dbReference>
<reference evidence="1 2" key="1">
    <citation type="submission" date="2016-10" db="EMBL/GenBank/DDBJ databases">
        <authorList>
            <person name="de Groot N.N."/>
        </authorList>
    </citation>
    <scope>NUCLEOTIDE SEQUENCE [LARGE SCALE GENOMIC DNA]</scope>
    <source>
        <strain evidence="1 2">CGMCC 1.6848</strain>
    </source>
</reference>
<evidence type="ECO:0000313" key="2">
    <source>
        <dbReference type="Proteomes" id="UP000199040"/>
    </source>
</evidence>
<sequence>MNGLTQLRWQKSELLDALNLTRAFDTSGPYGDSRVREFVTESGWYRDLLGADNFSKSLCDNPSPFILEETCVPHRRDSSRVSLTGDPRLSELVSHRFTLTDLMQTPHLNERLQLNPHLTKLIDCLSDCDTLLAWIGDKPISVQPKQAREILSELNAALDKFRAVTSDDAFLKEVANQKRASERKRLGFTRYADKLLSKYERLGVVRLDLGYQPNHRDAINFEKAKRHREAYLALRHSHQLFAQWVGYAWAVKYGPVKGYHTNLLLFFDGTVRQEDAKLALSLGELWADKFVEDQGTYFSCSRTDIEERYHARVVDAVSIDDSRSMEGLCHAINSLTKTDDLVRLRLPGNELSFGRGKLRGTS</sequence>
<dbReference type="EMBL" id="FOPY01000003">
    <property type="protein sequence ID" value="SFH38414.1"/>
    <property type="molecule type" value="Genomic_DNA"/>
</dbReference>
<dbReference type="AlphaFoldDB" id="A0A1I2ZL08"/>
<proteinExistence type="predicted"/>